<protein>
    <submittedName>
        <fullName evidence="1">Uncharacterized protein</fullName>
    </submittedName>
</protein>
<gene>
    <name evidence="1" type="ORF">Fot_57655</name>
</gene>
<evidence type="ECO:0000313" key="2">
    <source>
        <dbReference type="Proteomes" id="UP001604277"/>
    </source>
</evidence>
<comment type="caution">
    <text evidence="1">The sequence shown here is derived from an EMBL/GenBank/DDBJ whole genome shotgun (WGS) entry which is preliminary data.</text>
</comment>
<dbReference type="Proteomes" id="UP001604277">
    <property type="component" value="Unassembled WGS sequence"/>
</dbReference>
<evidence type="ECO:0000313" key="1">
    <source>
        <dbReference type="EMBL" id="KAL2455298.1"/>
    </source>
</evidence>
<keyword evidence="2" id="KW-1185">Reference proteome</keyword>
<name>A0ABD1NUK8_9LAMI</name>
<organism evidence="1 2">
    <name type="scientific">Forsythia ovata</name>
    <dbReference type="NCBI Taxonomy" id="205694"/>
    <lineage>
        <taxon>Eukaryota</taxon>
        <taxon>Viridiplantae</taxon>
        <taxon>Streptophyta</taxon>
        <taxon>Embryophyta</taxon>
        <taxon>Tracheophyta</taxon>
        <taxon>Spermatophyta</taxon>
        <taxon>Magnoliopsida</taxon>
        <taxon>eudicotyledons</taxon>
        <taxon>Gunneridae</taxon>
        <taxon>Pentapetalae</taxon>
        <taxon>asterids</taxon>
        <taxon>lamiids</taxon>
        <taxon>Lamiales</taxon>
        <taxon>Oleaceae</taxon>
        <taxon>Forsythieae</taxon>
        <taxon>Forsythia</taxon>
    </lineage>
</organism>
<reference evidence="2" key="1">
    <citation type="submission" date="2024-07" db="EMBL/GenBank/DDBJ databases">
        <title>Two chromosome-level genome assemblies of Korean endemic species Abeliophyllum distichum and Forsythia ovata (Oleaceae).</title>
        <authorList>
            <person name="Jang H."/>
        </authorList>
    </citation>
    <scope>NUCLEOTIDE SEQUENCE [LARGE SCALE GENOMIC DNA]</scope>
</reference>
<proteinExistence type="predicted"/>
<accession>A0ABD1NUK8</accession>
<sequence length="119" mass="13862">MKTPSKFFLSFLNEPRVIWSGIIGQRDKDPIRRKRLKGHTGVVNRKFEAGDRLQGYSRHFPRRGSSRDLVYFSVQTTFGLREKSQRSLILGLTRFYVNILALYVGIRHIPNHENACIKT</sequence>
<dbReference type="AlphaFoldDB" id="A0ABD1NUK8"/>
<dbReference type="EMBL" id="JBFOLJ010000123">
    <property type="protein sequence ID" value="KAL2455298.1"/>
    <property type="molecule type" value="Genomic_DNA"/>
</dbReference>